<keyword evidence="3" id="KW-0808">Transferase</keyword>
<sequence length="631" mass="65323">MHSSLLTAYLVGSGPLARACAEHLLAQGHPVLGILTADRALADWAGQAGLSVHDWSEPTRPFEVPSHDYLFNIVNCRMIPEAVRRATRLAAVNYHDSPLPALAGYYATTWAIADGATTHGVTWHLLEGPIDSGGVLAQREVPIEPDDTAVTLNARCFEASVSSFHDLVAGLRGGGPRAIPQDLSRRTFNALQTRPSGGGLVDWGWPAALLDRHVRSLSFGPTGNPVAAPKTLGPDGLLLLDELTVTDRASTAEPGTVTAIHGGRLTVATADFDVRVALRPARGAADSAGADDTADTAAALPPGTRLPALAEADRRALRELCQRAAPAERRWTASLARLLARRPVGDPPARRRSRPTGERFTLDTQLRADLAARGWSPAAAVAAAYQDVVTASGHSPAELWWSNDRLRHLAGLGRGLLTDMLCAAPEAEVAGTVGAAIEGVTRLIHRHTALGPYPVDLVDRTPALRRIAARGSSDNPLLAFGLTSAQAAGLAAGRRLALVADPGETSYTWWTDPTELTAQDTRLLGERMLSWLRGAVVVGGGGVVGGLSVLGVGDVGLVARVNGSVGGFGFRGLAGVVAGWGVVAGGSVAVCGVGGVLSFGELDVRAGLVAAGLVAAGVGRGMWWGCGGAGG</sequence>
<dbReference type="Gene3D" id="3.40.50.12230">
    <property type="match status" value="1"/>
</dbReference>
<protein>
    <recommendedName>
        <fullName evidence="2">phosphoribosylglycinamide formyltransferase 1</fullName>
        <ecNumber evidence="2">2.1.2.2</ecNumber>
    </recommendedName>
</protein>
<dbReference type="PANTHER" id="PTHR43369">
    <property type="entry name" value="PHOSPHORIBOSYLGLYCINAMIDE FORMYLTRANSFERASE"/>
    <property type="match status" value="1"/>
</dbReference>
<keyword evidence="7" id="KW-1185">Reference proteome</keyword>
<organism evidence="6 7">
    <name type="scientific">Kitasatospora acidiphila</name>
    <dbReference type="NCBI Taxonomy" id="2567942"/>
    <lineage>
        <taxon>Bacteria</taxon>
        <taxon>Bacillati</taxon>
        <taxon>Actinomycetota</taxon>
        <taxon>Actinomycetes</taxon>
        <taxon>Kitasatosporales</taxon>
        <taxon>Streptomycetaceae</taxon>
        <taxon>Kitasatospora</taxon>
    </lineage>
</organism>
<comment type="pathway">
    <text evidence="1">Purine metabolism; IMP biosynthesis via de novo pathway; N(2)-formyl-N(1)-(5-phospho-D-ribosyl)glycinamide from N(1)-(5-phospho-D-ribosyl)glycinamide (10-formyl THF route): step 1/1.</text>
</comment>
<dbReference type="SUPFAM" id="SSF53328">
    <property type="entry name" value="Formyltransferase"/>
    <property type="match status" value="1"/>
</dbReference>
<keyword evidence="4" id="KW-0658">Purine biosynthesis</keyword>
<dbReference type="EMBL" id="VIGB01000001">
    <property type="protein sequence ID" value="TQF08018.1"/>
    <property type="molecule type" value="Genomic_DNA"/>
</dbReference>
<dbReference type="Pfam" id="PF00551">
    <property type="entry name" value="Formyl_trans_N"/>
    <property type="match status" value="1"/>
</dbReference>
<evidence type="ECO:0000313" key="7">
    <source>
        <dbReference type="Proteomes" id="UP000319103"/>
    </source>
</evidence>
<comment type="caution">
    <text evidence="6">The sequence shown here is derived from an EMBL/GenBank/DDBJ whole genome shotgun (WGS) entry which is preliminary data.</text>
</comment>
<dbReference type="OrthoDB" id="9802815at2"/>
<dbReference type="InterPro" id="IPR002376">
    <property type="entry name" value="Formyl_transf_N"/>
</dbReference>
<dbReference type="GO" id="GO:0004644">
    <property type="term" value="F:phosphoribosylglycinamide formyltransferase activity"/>
    <property type="evidence" value="ECO:0007669"/>
    <property type="project" value="UniProtKB-EC"/>
</dbReference>
<dbReference type="InterPro" id="IPR011034">
    <property type="entry name" value="Formyl_transferase-like_C_sf"/>
</dbReference>
<dbReference type="InterPro" id="IPR036477">
    <property type="entry name" value="Formyl_transf_N_sf"/>
</dbReference>
<evidence type="ECO:0000256" key="2">
    <source>
        <dbReference type="ARBA" id="ARBA00012254"/>
    </source>
</evidence>
<evidence type="ECO:0000313" key="6">
    <source>
        <dbReference type="EMBL" id="TQF08018.1"/>
    </source>
</evidence>
<evidence type="ECO:0000256" key="4">
    <source>
        <dbReference type="ARBA" id="ARBA00022755"/>
    </source>
</evidence>
<dbReference type="GO" id="GO:0005737">
    <property type="term" value="C:cytoplasm"/>
    <property type="evidence" value="ECO:0007669"/>
    <property type="project" value="TreeGrafter"/>
</dbReference>
<dbReference type="Proteomes" id="UP000319103">
    <property type="component" value="Unassembled WGS sequence"/>
</dbReference>
<evidence type="ECO:0000259" key="5">
    <source>
        <dbReference type="Pfam" id="PF00551"/>
    </source>
</evidence>
<proteinExistence type="predicted"/>
<dbReference type="AlphaFoldDB" id="A0A540WGE1"/>
<feature type="domain" description="Formyl transferase N-terminal" evidence="5">
    <location>
        <begin position="76"/>
        <end position="160"/>
    </location>
</feature>
<dbReference type="PANTHER" id="PTHR43369:SF2">
    <property type="entry name" value="PHOSPHORIBOSYLGLYCINAMIDE FORMYLTRANSFERASE"/>
    <property type="match status" value="1"/>
</dbReference>
<evidence type="ECO:0000256" key="1">
    <source>
        <dbReference type="ARBA" id="ARBA00005054"/>
    </source>
</evidence>
<gene>
    <name evidence="6" type="ORF">E6W39_00200</name>
</gene>
<dbReference type="SUPFAM" id="SSF50486">
    <property type="entry name" value="FMT C-terminal domain-like"/>
    <property type="match status" value="1"/>
</dbReference>
<accession>A0A540WGE1</accession>
<dbReference type="EC" id="2.1.2.2" evidence="2"/>
<dbReference type="GO" id="GO:0006189">
    <property type="term" value="P:'de novo' IMP biosynthetic process"/>
    <property type="evidence" value="ECO:0007669"/>
    <property type="project" value="TreeGrafter"/>
</dbReference>
<dbReference type="RefSeq" id="WP_141631679.1">
    <property type="nucleotide sequence ID" value="NZ_VIGB01000001.1"/>
</dbReference>
<evidence type="ECO:0000256" key="3">
    <source>
        <dbReference type="ARBA" id="ARBA00022679"/>
    </source>
</evidence>
<name>A0A540WGE1_9ACTN</name>
<reference evidence="6 7" key="1">
    <citation type="submission" date="2019-06" db="EMBL/GenBank/DDBJ databases">
        <title>Description of Kitasatospora acidophila sp. nov. isolated from pine grove soil, and reclassification of Streptomyces novaecaesareae to Kitasatospora novaeceasareae comb. nov.</title>
        <authorList>
            <person name="Kim M.J."/>
        </authorList>
    </citation>
    <scope>NUCLEOTIDE SEQUENCE [LARGE SCALE GENOMIC DNA]</scope>
    <source>
        <strain evidence="6 7">MMS16-CNU292</strain>
    </source>
</reference>